<feature type="compositionally biased region" description="Low complexity" evidence="1">
    <location>
        <begin position="28"/>
        <end position="45"/>
    </location>
</feature>
<sequence length="100" mass="10787">MVQESHVLGTTNQQQQQVTSATLALPHQTGTGTQQQLTEQHQSGTIYGSPGGRLLLGWAAGLETFLPPISWSKQLHAALQEANNVVIESSTKIQRRPDGT</sequence>
<keyword evidence="3" id="KW-1185">Reference proteome</keyword>
<gene>
    <name evidence="2" type="ORF">pipiens_008765</name>
</gene>
<reference evidence="2 3" key="1">
    <citation type="submission" date="2024-05" db="EMBL/GenBank/DDBJ databases">
        <title>Culex pipiens pipiens assembly and annotation.</title>
        <authorList>
            <person name="Alout H."/>
            <person name="Durand T."/>
        </authorList>
    </citation>
    <scope>NUCLEOTIDE SEQUENCE [LARGE SCALE GENOMIC DNA]</scope>
    <source>
        <strain evidence="2">HA-2024</strain>
        <tissue evidence="2">Whole body</tissue>
    </source>
</reference>
<comment type="caution">
    <text evidence="2">The sequence shown here is derived from an EMBL/GenBank/DDBJ whole genome shotgun (WGS) entry which is preliminary data.</text>
</comment>
<evidence type="ECO:0000313" key="2">
    <source>
        <dbReference type="EMBL" id="KAL1398683.1"/>
    </source>
</evidence>
<dbReference type="AlphaFoldDB" id="A0ABD1DGI4"/>
<proteinExistence type="predicted"/>
<protein>
    <submittedName>
        <fullName evidence="2">Uncharacterized protein</fullName>
    </submittedName>
</protein>
<accession>A0ABD1DGI4</accession>
<organism evidence="2 3">
    <name type="scientific">Culex pipiens pipiens</name>
    <name type="common">Northern house mosquito</name>
    <dbReference type="NCBI Taxonomy" id="38569"/>
    <lineage>
        <taxon>Eukaryota</taxon>
        <taxon>Metazoa</taxon>
        <taxon>Ecdysozoa</taxon>
        <taxon>Arthropoda</taxon>
        <taxon>Hexapoda</taxon>
        <taxon>Insecta</taxon>
        <taxon>Pterygota</taxon>
        <taxon>Neoptera</taxon>
        <taxon>Endopterygota</taxon>
        <taxon>Diptera</taxon>
        <taxon>Nematocera</taxon>
        <taxon>Culicoidea</taxon>
        <taxon>Culicidae</taxon>
        <taxon>Culicinae</taxon>
        <taxon>Culicini</taxon>
        <taxon>Culex</taxon>
        <taxon>Culex</taxon>
    </lineage>
</organism>
<name>A0ABD1DGI4_CULPP</name>
<evidence type="ECO:0000256" key="1">
    <source>
        <dbReference type="SAM" id="MobiDB-lite"/>
    </source>
</evidence>
<feature type="region of interest" description="Disordered" evidence="1">
    <location>
        <begin position="26"/>
        <end position="45"/>
    </location>
</feature>
<evidence type="ECO:0000313" key="3">
    <source>
        <dbReference type="Proteomes" id="UP001562425"/>
    </source>
</evidence>
<dbReference type="Proteomes" id="UP001562425">
    <property type="component" value="Unassembled WGS sequence"/>
</dbReference>
<dbReference type="EMBL" id="JBEHCU010005811">
    <property type="protein sequence ID" value="KAL1398683.1"/>
    <property type="molecule type" value="Genomic_DNA"/>
</dbReference>